<dbReference type="SUPFAM" id="SSF48726">
    <property type="entry name" value="Immunoglobulin"/>
    <property type="match status" value="1"/>
</dbReference>
<dbReference type="Pfam" id="PF07686">
    <property type="entry name" value="V-set"/>
    <property type="match status" value="1"/>
</dbReference>
<evidence type="ECO:0000313" key="6">
    <source>
        <dbReference type="Proteomes" id="UP001178508"/>
    </source>
</evidence>
<dbReference type="Gene3D" id="2.60.40.10">
    <property type="entry name" value="Immunoglobulins"/>
    <property type="match status" value="1"/>
</dbReference>
<dbReference type="Proteomes" id="UP001178508">
    <property type="component" value="Chromosome 15"/>
</dbReference>
<feature type="signal peptide" evidence="3">
    <location>
        <begin position="1"/>
        <end position="16"/>
    </location>
</feature>
<dbReference type="InterPro" id="IPR007110">
    <property type="entry name" value="Ig-like_dom"/>
</dbReference>
<keyword evidence="1 3" id="KW-0732">Signal</keyword>
<dbReference type="InterPro" id="IPR050413">
    <property type="entry name" value="TCR_beta_variable"/>
</dbReference>
<dbReference type="GO" id="GO:0002376">
    <property type="term" value="P:immune system process"/>
    <property type="evidence" value="ECO:0007669"/>
    <property type="project" value="UniProtKB-KW"/>
</dbReference>
<reference evidence="5" key="1">
    <citation type="submission" date="2023-08" db="EMBL/GenBank/DDBJ databases">
        <authorList>
            <person name="Alioto T."/>
            <person name="Alioto T."/>
            <person name="Gomez Garrido J."/>
        </authorList>
    </citation>
    <scope>NUCLEOTIDE SEQUENCE</scope>
</reference>
<name>A0AAV1GPJ7_XYRNO</name>
<sequence length="126" mass="14097">MIRLFILLQALALSSSELSKNKVDQTPTALIKHPGETVLLSCNHSNPSFDMIQWYKQSAEGQDLVLLAFVRFSYRDVEDQFEDLYNVSGTGGSQSSLHILKLNGSEERAVYFCAASDAQRCRNPQP</sequence>
<accession>A0AAV1GPJ7</accession>
<dbReference type="PROSITE" id="PS50835">
    <property type="entry name" value="IG_LIKE"/>
    <property type="match status" value="1"/>
</dbReference>
<dbReference type="PANTHER" id="PTHR23268:SF28">
    <property type="entry name" value="T CELL RECEPTOR BETA VARIABLE 19"/>
    <property type="match status" value="1"/>
</dbReference>
<dbReference type="PANTHER" id="PTHR23268">
    <property type="entry name" value="T-CELL RECEPTOR BETA CHAIN"/>
    <property type="match status" value="1"/>
</dbReference>
<dbReference type="InterPro" id="IPR013106">
    <property type="entry name" value="Ig_V-set"/>
</dbReference>
<organism evidence="5 6">
    <name type="scientific">Xyrichtys novacula</name>
    <name type="common">Pearly razorfish</name>
    <name type="synonym">Hemipteronotus novacula</name>
    <dbReference type="NCBI Taxonomy" id="13765"/>
    <lineage>
        <taxon>Eukaryota</taxon>
        <taxon>Metazoa</taxon>
        <taxon>Chordata</taxon>
        <taxon>Craniata</taxon>
        <taxon>Vertebrata</taxon>
        <taxon>Euteleostomi</taxon>
        <taxon>Actinopterygii</taxon>
        <taxon>Neopterygii</taxon>
        <taxon>Teleostei</taxon>
        <taxon>Neoteleostei</taxon>
        <taxon>Acanthomorphata</taxon>
        <taxon>Eupercaria</taxon>
        <taxon>Labriformes</taxon>
        <taxon>Labridae</taxon>
        <taxon>Xyrichtys</taxon>
    </lineage>
</organism>
<protein>
    <recommendedName>
        <fullName evidence="4">Ig-like domain-containing protein</fullName>
    </recommendedName>
</protein>
<dbReference type="GO" id="GO:0005886">
    <property type="term" value="C:plasma membrane"/>
    <property type="evidence" value="ECO:0007669"/>
    <property type="project" value="TreeGrafter"/>
</dbReference>
<evidence type="ECO:0000256" key="3">
    <source>
        <dbReference type="SAM" id="SignalP"/>
    </source>
</evidence>
<keyword evidence="2" id="KW-0391">Immunity</keyword>
<feature type="domain" description="Ig-like" evidence="4">
    <location>
        <begin position="21"/>
        <end position="126"/>
    </location>
</feature>
<evidence type="ECO:0000256" key="1">
    <source>
        <dbReference type="ARBA" id="ARBA00022729"/>
    </source>
</evidence>
<evidence type="ECO:0000313" key="5">
    <source>
        <dbReference type="EMBL" id="CAJ1074731.1"/>
    </source>
</evidence>
<dbReference type="EMBL" id="OY660878">
    <property type="protein sequence ID" value="CAJ1074731.1"/>
    <property type="molecule type" value="Genomic_DNA"/>
</dbReference>
<dbReference type="InterPro" id="IPR013783">
    <property type="entry name" value="Ig-like_fold"/>
</dbReference>
<keyword evidence="6" id="KW-1185">Reference proteome</keyword>
<evidence type="ECO:0000259" key="4">
    <source>
        <dbReference type="PROSITE" id="PS50835"/>
    </source>
</evidence>
<dbReference type="CDD" id="cd00099">
    <property type="entry name" value="IgV"/>
    <property type="match status" value="1"/>
</dbReference>
<proteinExistence type="predicted"/>
<feature type="chain" id="PRO_5043651182" description="Ig-like domain-containing protein" evidence="3">
    <location>
        <begin position="17"/>
        <end position="126"/>
    </location>
</feature>
<dbReference type="AlphaFoldDB" id="A0AAV1GPJ7"/>
<dbReference type="InterPro" id="IPR036179">
    <property type="entry name" value="Ig-like_dom_sf"/>
</dbReference>
<gene>
    <name evidence="5" type="ORF">XNOV1_A026050</name>
</gene>
<dbReference type="GO" id="GO:0007166">
    <property type="term" value="P:cell surface receptor signaling pathway"/>
    <property type="evidence" value="ECO:0007669"/>
    <property type="project" value="TreeGrafter"/>
</dbReference>
<evidence type="ECO:0000256" key="2">
    <source>
        <dbReference type="ARBA" id="ARBA00022859"/>
    </source>
</evidence>